<dbReference type="GO" id="GO:0003908">
    <property type="term" value="F:methylated-DNA-[protein]-cysteine S-methyltransferase activity"/>
    <property type="evidence" value="ECO:0007669"/>
    <property type="project" value="UniProtKB-UniRule"/>
</dbReference>
<dbReference type="NCBIfam" id="NF007626">
    <property type="entry name" value="PRK10286.1"/>
    <property type="match status" value="1"/>
</dbReference>
<comment type="catalytic activity">
    <reaction evidence="1 8">
        <text>a 4-O-methyl-thymidine in DNA + L-cysteinyl-[protein] = a thymidine in DNA + S-methyl-L-cysteinyl-[protein]</text>
        <dbReference type="Rhea" id="RHEA:53428"/>
        <dbReference type="Rhea" id="RHEA-COMP:10131"/>
        <dbReference type="Rhea" id="RHEA-COMP:10132"/>
        <dbReference type="Rhea" id="RHEA-COMP:13555"/>
        <dbReference type="Rhea" id="RHEA-COMP:13556"/>
        <dbReference type="ChEBI" id="CHEBI:29950"/>
        <dbReference type="ChEBI" id="CHEBI:82612"/>
        <dbReference type="ChEBI" id="CHEBI:137386"/>
        <dbReference type="ChEBI" id="CHEBI:137387"/>
        <dbReference type="EC" id="2.1.1.63"/>
    </reaction>
</comment>
<dbReference type="InterPro" id="IPR036631">
    <property type="entry name" value="MGMT_N_sf"/>
</dbReference>
<evidence type="ECO:0000256" key="8">
    <source>
        <dbReference type="HAMAP-Rule" id="MF_00772"/>
    </source>
</evidence>
<dbReference type="PROSITE" id="PS00374">
    <property type="entry name" value="MGMT"/>
    <property type="match status" value="1"/>
</dbReference>
<evidence type="ECO:0000256" key="3">
    <source>
        <dbReference type="ARBA" id="ARBA00022603"/>
    </source>
</evidence>
<dbReference type="GO" id="GO:0006307">
    <property type="term" value="P:DNA alkylation repair"/>
    <property type="evidence" value="ECO:0007669"/>
    <property type="project" value="UniProtKB-UniRule"/>
</dbReference>
<comment type="miscellaneous">
    <text evidence="8">This enzyme catalyzes only one turnover and therefore is not strictly catalytic. According to one definition, an enzyme is a biocatalyst that acts repeatedly and over many reaction cycles.</text>
</comment>
<evidence type="ECO:0000313" key="11">
    <source>
        <dbReference type="Proteomes" id="UP000652567"/>
    </source>
</evidence>
<keyword evidence="2 8" id="KW-0963">Cytoplasm</keyword>
<keyword evidence="5 8" id="KW-0227">DNA damage</keyword>
<sequence>MPELHFFIEREPSPVGEMLIVTDEQDQLRALDWHDYEERFLLLVRRQYPGHHIEFHEATQRSTATPALQAYFKGDLNAVDQLITATGGTEFQREVWQALREIPAGETLSYGELSQRIGRPKAVRAVGMANGANPISIVVPCHRVIGANRSLTGYGGGLDRKRWLLQHEQTLSPTIPQSGRLPGF</sequence>
<comment type="catalytic activity">
    <reaction evidence="7 8">
        <text>a 6-O-methyl-2'-deoxyguanosine in DNA + L-cysteinyl-[protein] = S-methyl-L-cysteinyl-[protein] + a 2'-deoxyguanosine in DNA</text>
        <dbReference type="Rhea" id="RHEA:24000"/>
        <dbReference type="Rhea" id="RHEA-COMP:10131"/>
        <dbReference type="Rhea" id="RHEA-COMP:10132"/>
        <dbReference type="Rhea" id="RHEA-COMP:11367"/>
        <dbReference type="Rhea" id="RHEA-COMP:11368"/>
        <dbReference type="ChEBI" id="CHEBI:29950"/>
        <dbReference type="ChEBI" id="CHEBI:82612"/>
        <dbReference type="ChEBI" id="CHEBI:85445"/>
        <dbReference type="ChEBI" id="CHEBI:85448"/>
        <dbReference type="EC" id="2.1.1.63"/>
    </reaction>
</comment>
<dbReference type="SUPFAM" id="SSF53155">
    <property type="entry name" value="Methylated DNA-protein cysteine methyltransferase domain"/>
    <property type="match status" value="1"/>
</dbReference>
<evidence type="ECO:0000313" key="10">
    <source>
        <dbReference type="EMBL" id="MBE8718511.1"/>
    </source>
</evidence>
<comment type="caution">
    <text evidence="10">The sequence shown here is derived from an EMBL/GenBank/DDBJ whole genome shotgun (WGS) entry which is preliminary data.</text>
</comment>
<dbReference type="PANTHER" id="PTHR10815">
    <property type="entry name" value="METHYLATED-DNA--PROTEIN-CYSTEINE METHYLTRANSFERASE"/>
    <property type="match status" value="1"/>
</dbReference>
<comment type="similarity">
    <text evidence="8">Belongs to the MGMT family.</text>
</comment>
<dbReference type="Pfam" id="PF01035">
    <property type="entry name" value="DNA_binding_1"/>
    <property type="match status" value="1"/>
</dbReference>
<name>A0A928YUC0_9GAMM</name>
<dbReference type="Proteomes" id="UP000652567">
    <property type="component" value="Unassembled WGS sequence"/>
</dbReference>
<comment type="subcellular location">
    <subcellularLocation>
        <location evidence="8">Cytoplasm</location>
    </subcellularLocation>
</comment>
<dbReference type="FunFam" id="1.10.10.10:FF:000337">
    <property type="entry name" value="Methylated-DNA--protein-cysteine methyltransferase"/>
    <property type="match status" value="1"/>
</dbReference>
<reference evidence="10" key="1">
    <citation type="submission" date="2018-07" db="EMBL/GenBank/DDBJ databases">
        <title>Genome assembly of strain Ka43.</title>
        <authorList>
            <person name="Kukolya J."/>
            <person name="Nagy I."/>
            <person name="Horvath B."/>
            <person name="Toth A."/>
        </authorList>
    </citation>
    <scope>NUCLEOTIDE SEQUENCE</scope>
    <source>
        <strain evidence="10">KB43</strain>
    </source>
</reference>
<feature type="active site" description="Nucleophile; methyl group acceptor" evidence="8">
    <location>
        <position position="141"/>
    </location>
</feature>
<protein>
    <recommendedName>
        <fullName evidence="8">Methylated-DNA--protein-cysteine methyltransferase</fullName>
        <ecNumber evidence="8">2.1.1.63</ecNumber>
    </recommendedName>
    <alternativeName>
        <fullName evidence="8">6-O-methylguanine-DNA methyltransferase</fullName>
        <shortName evidence="8">MGMT</shortName>
    </alternativeName>
    <alternativeName>
        <fullName evidence="8">O-6-methylguanine-DNA-alkyltransferase</fullName>
    </alternativeName>
</protein>
<dbReference type="InterPro" id="IPR001497">
    <property type="entry name" value="MethylDNA_cys_MeTrfase_AS"/>
</dbReference>
<keyword evidence="4 8" id="KW-0808">Transferase</keyword>
<evidence type="ECO:0000256" key="4">
    <source>
        <dbReference type="ARBA" id="ARBA00022679"/>
    </source>
</evidence>
<evidence type="ECO:0000256" key="6">
    <source>
        <dbReference type="ARBA" id="ARBA00023204"/>
    </source>
</evidence>
<dbReference type="InterPro" id="IPR036388">
    <property type="entry name" value="WH-like_DNA-bd_sf"/>
</dbReference>
<comment type="function">
    <text evidence="8">Involved in the cellular defense against the biological effects of O6-methylguanine (O6-MeG) and O4-methylthymine (O4-MeT) in DNA. Repairs the methylated nucleobase in DNA by stoichiometrically transferring the methyl group to a cysteine residue in the enzyme. This is a suicide reaction: the enzyme is irreversibly inactivated.</text>
</comment>
<evidence type="ECO:0000256" key="1">
    <source>
        <dbReference type="ARBA" id="ARBA00001286"/>
    </source>
</evidence>
<dbReference type="InterPro" id="IPR023546">
    <property type="entry name" value="MGMT"/>
</dbReference>
<dbReference type="GO" id="GO:0032259">
    <property type="term" value="P:methylation"/>
    <property type="evidence" value="ECO:0007669"/>
    <property type="project" value="UniProtKB-KW"/>
</dbReference>
<dbReference type="EC" id="2.1.1.63" evidence="8"/>
<feature type="domain" description="Methylated-DNA-[protein]-cysteine S-methyltransferase DNA binding" evidence="9">
    <location>
        <begin position="90"/>
        <end position="169"/>
    </location>
</feature>
<keyword evidence="6 8" id="KW-0234">DNA repair</keyword>
<evidence type="ECO:0000256" key="7">
    <source>
        <dbReference type="ARBA" id="ARBA00049348"/>
    </source>
</evidence>
<organism evidence="10 11">
    <name type="scientific">Cellvibrio polysaccharolyticus</name>
    <dbReference type="NCBI Taxonomy" id="2082724"/>
    <lineage>
        <taxon>Bacteria</taxon>
        <taxon>Pseudomonadati</taxon>
        <taxon>Pseudomonadota</taxon>
        <taxon>Gammaproteobacteria</taxon>
        <taxon>Cellvibrionales</taxon>
        <taxon>Cellvibrionaceae</taxon>
        <taxon>Cellvibrio</taxon>
    </lineage>
</organism>
<dbReference type="NCBIfam" id="TIGR00589">
    <property type="entry name" value="ogt"/>
    <property type="match status" value="1"/>
</dbReference>
<gene>
    <name evidence="10" type="ORF">C4F51_15100</name>
</gene>
<keyword evidence="11" id="KW-1185">Reference proteome</keyword>
<dbReference type="Gene3D" id="1.10.10.10">
    <property type="entry name" value="Winged helix-like DNA-binding domain superfamily/Winged helix DNA-binding domain"/>
    <property type="match status" value="1"/>
</dbReference>
<dbReference type="EMBL" id="PRDL01000001">
    <property type="protein sequence ID" value="MBE8718511.1"/>
    <property type="molecule type" value="Genomic_DNA"/>
</dbReference>
<dbReference type="CDD" id="cd06445">
    <property type="entry name" value="ATase"/>
    <property type="match status" value="1"/>
</dbReference>
<keyword evidence="3 8" id="KW-0489">Methyltransferase</keyword>
<proteinExistence type="inferred from homology"/>
<evidence type="ECO:0000256" key="5">
    <source>
        <dbReference type="ARBA" id="ARBA00022763"/>
    </source>
</evidence>
<dbReference type="InterPro" id="IPR014048">
    <property type="entry name" value="MethylDNA_cys_MeTrfase_DNA-bd"/>
</dbReference>
<evidence type="ECO:0000256" key="2">
    <source>
        <dbReference type="ARBA" id="ARBA00022490"/>
    </source>
</evidence>
<dbReference type="AlphaFoldDB" id="A0A928YUC0"/>
<dbReference type="HAMAP" id="MF_00772">
    <property type="entry name" value="OGT"/>
    <property type="match status" value="1"/>
</dbReference>
<dbReference type="SUPFAM" id="SSF46767">
    <property type="entry name" value="Methylated DNA-protein cysteine methyltransferase, C-terminal domain"/>
    <property type="match status" value="1"/>
</dbReference>
<dbReference type="RefSeq" id="WP_193912624.1">
    <property type="nucleotide sequence ID" value="NZ_PRDL01000001.1"/>
</dbReference>
<evidence type="ECO:0000259" key="9">
    <source>
        <dbReference type="Pfam" id="PF01035"/>
    </source>
</evidence>
<dbReference type="PANTHER" id="PTHR10815:SF5">
    <property type="entry name" value="METHYLATED-DNA--PROTEIN-CYSTEINE METHYLTRANSFERASE"/>
    <property type="match status" value="1"/>
</dbReference>
<dbReference type="InterPro" id="IPR036217">
    <property type="entry name" value="MethylDNA_cys_MeTrfase_DNAb"/>
</dbReference>
<dbReference type="GO" id="GO:0005737">
    <property type="term" value="C:cytoplasm"/>
    <property type="evidence" value="ECO:0007669"/>
    <property type="project" value="UniProtKB-SubCell"/>
</dbReference>
<accession>A0A928YUC0</accession>